<evidence type="ECO:0000256" key="4">
    <source>
        <dbReference type="ARBA" id="ARBA00023136"/>
    </source>
</evidence>
<dbReference type="KEGG" id="ksn:90829924"/>
<gene>
    <name evidence="6" type="ORF">CI109_102035</name>
</gene>
<dbReference type="EMBL" id="CP144054">
    <property type="protein sequence ID" value="WWD17594.1"/>
    <property type="molecule type" value="Genomic_DNA"/>
</dbReference>
<dbReference type="GO" id="GO:0005351">
    <property type="term" value="F:carbohydrate:proton symporter activity"/>
    <property type="evidence" value="ECO:0007669"/>
    <property type="project" value="TreeGrafter"/>
</dbReference>
<reference evidence="6" key="2">
    <citation type="submission" date="2024-01" db="EMBL/GenBank/DDBJ databases">
        <title>Comparative genomics of Cryptococcus and Kwoniella reveals pathogenesis evolution and contrasting modes of karyotype evolution via chromosome fusion or intercentromeric recombination.</title>
        <authorList>
            <person name="Coelho M.A."/>
            <person name="David-Palma M."/>
            <person name="Shea T."/>
            <person name="Bowers K."/>
            <person name="McGinley-Smith S."/>
            <person name="Mohammad A.W."/>
            <person name="Gnirke A."/>
            <person name="Yurkov A.M."/>
            <person name="Nowrousian M."/>
            <person name="Sun S."/>
            <person name="Cuomo C.A."/>
            <person name="Heitman J."/>
        </authorList>
    </citation>
    <scope>NUCLEOTIDE SEQUENCE</scope>
    <source>
        <strain evidence="6">CBS 12478</strain>
    </source>
</reference>
<dbReference type="PANTHER" id="PTHR48022:SF31">
    <property type="entry name" value="HEXOSE TRANSPORTER"/>
    <property type="match status" value="1"/>
</dbReference>
<dbReference type="Proteomes" id="UP000322225">
    <property type="component" value="Chromosome 4"/>
</dbReference>
<dbReference type="PANTHER" id="PTHR48022">
    <property type="entry name" value="PLASTIDIC GLUCOSE TRANSPORTER 4"/>
    <property type="match status" value="1"/>
</dbReference>
<evidence type="ECO:0008006" key="8">
    <source>
        <dbReference type="Google" id="ProtNLM"/>
    </source>
</evidence>
<name>A0AAJ8LI87_9TREE</name>
<keyword evidence="3 5" id="KW-1133">Transmembrane helix</keyword>
<keyword evidence="7" id="KW-1185">Reference proteome</keyword>
<dbReference type="AlphaFoldDB" id="A0AAJ8LI87"/>
<dbReference type="InterPro" id="IPR050360">
    <property type="entry name" value="MFS_Sugar_Transporters"/>
</dbReference>
<dbReference type="Pfam" id="PF00083">
    <property type="entry name" value="Sugar_tr"/>
    <property type="match status" value="1"/>
</dbReference>
<comment type="subcellular location">
    <subcellularLocation>
        <location evidence="1">Membrane</location>
        <topology evidence="1">Multi-pass membrane protein</topology>
    </subcellularLocation>
</comment>
<feature type="transmembrane region" description="Helical" evidence="5">
    <location>
        <begin position="23"/>
        <end position="41"/>
    </location>
</feature>
<protein>
    <recommendedName>
        <fullName evidence="8">Major facilitator superfamily (MFS) profile domain-containing protein</fullName>
    </recommendedName>
</protein>
<evidence type="ECO:0000313" key="7">
    <source>
        <dbReference type="Proteomes" id="UP000322225"/>
    </source>
</evidence>
<organism evidence="6 7">
    <name type="scientific">Kwoniella shandongensis</name>
    <dbReference type="NCBI Taxonomy" id="1734106"/>
    <lineage>
        <taxon>Eukaryota</taxon>
        <taxon>Fungi</taxon>
        <taxon>Dikarya</taxon>
        <taxon>Basidiomycota</taxon>
        <taxon>Agaricomycotina</taxon>
        <taxon>Tremellomycetes</taxon>
        <taxon>Tremellales</taxon>
        <taxon>Cryptococcaceae</taxon>
        <taxon>Kwoniella</taxon>
    </lineage>
</organism>
<dbReference type="SUPFAM" id="SSF103473">
    <property type="entry name" value="MFS general substrate transporter"/>
    <property type="match status" value="1"/>
</dbReference>
<sequence>MSLYAPEIFNYRMRANGTAVEKYANAIPALVLVYVMPIGLAKLGWKMYMINASWNIITFGLIAMFWVETKGLSLEEIDELFDEPKVREGLDPLTGADAVVYDQEDQKHSAVDVNVNEVR</sequence>
<dbReference type="Gene3D" id="1.20.1250.20">
    <property type="entry name" value="MFS general substrate transporter like domains"/>
    <property type="match status" value="1"/>
</dbReference>
<dbReference type="GeneID" id="90829924"/>
<dbReference type="InterPro" id="IPR036259">
    <property type="entry name" value="MFS_trans_sf"/>
</dbReference>
<evidence type="ECO:0000256" key="2">
    <source>
        <dbReference type="ARBA" id="ARBA00022692"/>
    </source>
</evidence>
<keyword evidence="4 5" id="KW-0472">Membrane</keyword>
<dbReference type="GO" id="GO:0016020">
    <property type="term" value="C:membrane"/>
    <property type="evidence" value="ECO:0007669"/>
    <property type="project" value="UniProtKB-SubCell"/>
</dbReference>
<keyword evidence="2 5" id="KW-0812">Transmembrane</keyword>
<feature type="transmembrane region" description="Helical" evidence="5">
    <location>
        <begin position="48"/>
        <end position="67"/>
    </location>
</feature>
<reference evidence="6" key="1">
    <citation type="submission" date="2017-08" db="EMBL/GenBank/DDBJ databases">
        <authorList>
            <person name="Cuomo C."/>
            <person name="Billmyre B."/>
            <person name="Heitman J."/>
        </authorList>
    </citation>
    <scope>NUCLEOTIDE SEQUENCE</scope>
    <source>
        <strain evidence="6">CBS 12478</strain>
    </source>
</reference>
<evidence type="ECO:0000313" key="6">
    <source>
        <dbReference type="EMBL" id="WWD17594.1"/>
    </source>
</evidence>
<dbReference type="InterPro" id="IPR005828">
    <property type="entry name" value="MFS_sugar_transport-like"/>
</dbReference>
<evidence type="ECO:0000256" key="3">
    <source>
        <dbReference type="ARBA" id="ARBA00022989"/>
    </source>
</evidence>
<dbReference type="RefSeq" id="XP_065823144.1">
    <property type="nucleotide sequence ID" value="XM_065967072.1"/>
</dbReference>
<evidence type="ECO:0000256" key="5">
    <source>
        <dbReference type="SAM" id="Phobius"/>
    </source>
</evidence>
<evidence type="ECO:0000256" key="1">
    <source>
        <dbReference type="ARBA" id="ARBA00004141"/>
    </source>
</evidence>
<accession>A0AAJ8LI87</accession>
<proteinExistence type="predicted"/>